<name>A0A163KWS5_ABSGL</name>
<evidence type="ECO:0000256" key="1">
    <source>
        <dbReference type="SAM" id="MobiDB-lite"/>
    </source>
</evidence>
<feature type="transmembrane region" description="Helical" evidence="2">
    <location>
        <begin position="43"/>
        <end position="69"/>
    </location>
</feature>
<evidence type="ECO:0000256" key="2">
    <source>
        <dbReference type="SAM" id="Phobius"/>
    </source>
</evidence>
<dbReference type="Proteomes" id="UP000078561">
    <property type="component" value="Unassembled WGS sequence"/>
</dbReference>
<evidence type="ECO:0000313" key="4">
    <source>
        <dbReference type="Proteomes" id="UP000078561"/>
    </source>
</evidence>
<protein>
    <submittedName>
        <fullName evidence="3">Uncharacterized protein</fullName>
    </submittedName>
</protein>
<feature type="transmembrane region" description="Helical" evidence="2">
    <location>
        <begin position="207"/>
        <end position="231"/>
    </location>
</feature>
<feature type="transmembrane region" description="Helical" evidence="2">
    <location>
        <begin position="169"/>
        <end position="195"/>
    </location>
</feature>
<reference evidence="3" key="1">
    <citation type="submission" date="2016-04" db="EMBL/GenBank/DDBJ databases">
        <authorList>
            <person name="Evans L.H."/>
            <person name="Alamgir A."/>
            <person name="Owens N."/>
            <person name="Weber N.D."/>
            <person name="Virtaneva K."/>
            <person name="Barbian K."/>
            <person name="Babar A."/>
            <person name="Rosenke K."/>
        </authorList>
    </citation>
    <scope>NUCLEOTIDE SEQUENCE [LARGE SCALE GENOMIC DNA]</scope>
    <source>
        <strain evidence="3">CBS 101.48</strain>
    </source>
</reference>
<organism evidence="3">
    <name type="scientific">Absidia glauca</name>
    <name type="common">Pin mould</name>
    <dbReference type="NCBI Taxonomy" id="4829"/>
    <lineage>
        <taxon>Eukaryota</taxon>
        <taxon>Fungi</taxon>
        <taxon>Fungi incertae sedis</taxon>
        <taxon>Mucoromycota</taxon>
        <taxon>Mucoromycotina</taxon>
        <taxon>Mucoromycetes</taxon>
        <taxon>Mucorales</taxon>
        <taxon>Cunninghamellaceae</taxon>
        <taxon>Absidia</taxon>
    </lineage>
</organism>
<keyword evidence="2" id="KW-0472">Membrane</keyword>
<dbReference type="OrthoDB" id="2280990at2759"/>
<feature type="transmembrane region" description="Helical" evidence="2">
    <location>
        <begin position="90"/>
        <end position="109"/>
    </location>
</feature>
<keyword evidence="2" id="KW-0812">Transmembrane</keyword>
<proteinExistence type="predicted"/>
<keyword evidence="4" id="KW-1185">Reference proteome</keyword>
<dbReference type="STRING" id="4829.A0A163KWS5"/>
<feature type="transmembrane region" description="Helical" evidence="2">
    <location>
        <begin position="262"/>
        <end position="282"/>
    </location>
</feature>
<dbReference type="InParanoid" id="A0A163KWS5"/>
<feature type="region of interest" description="Disordered" evidence="1">
    <location>
        <begin position="350"/>
        <end position="377"/>
    </location>
</feature>
<dbReference type="EMBL" id="LT553503">
    <property type="protein sequence ID" value="SAM01090.1"/>
    <property type="molecule type" value="Genomic_DNA"/>
</dbReference>
<dbReference type="AlphaFoldDB" id="A0A163KWS5"/>
<feature type="transmembrane region" description="Helical" evidence="2">
    <location>
        <begin position="294"/>
        <end position="319"/>
    </location>
</feature>
<accession>A0A163KWS5</accession>
<evidence type="ECO:0000313" key="3">
    <source>
        <dbReference type="EMBL" id="SAM01090.1"/>
    </source>
</evidence>
<sequence length="476" mass="53373">MNSNVSSTESTYWRPCSEGICYCDWRLTITHCYDEDIFRYINIVIIALSSCIIAVGTYYPLPGIILLYHRLVNLKQVIFEYRNNFLRPRAMESILFFMVLFNMLRLIQATVLVTDTAQNIVFRQFLFEFSYEMGFTTLGVYLFGIIHALRESDRAIFDQWIHSPFFADILCTSIIVAPYITNTICSLGAGVSAYLGLTQQANNFAQALYTVWTAHCLALSSMTLFAGWRLIRILNTHIRRKEESKANIDTTKVKLGASKVKIIAFTSAICLYLYAGVAIVYGTLRIPIITHVPYSIFLCIAWNGLGIVASMLVTFAVILNPRMKLSLLFTSDSSGATRSQGLDLDTSGKILTSVGSGNPNSGKKKKGKYNTNGTNMTTSENGMHYDSAFDTHTFDDHTIYNTKMIDMETMYRDGSAPNYAAIGVAPTLSTAIAMKYSNRSNPLVLDDNDAELVHAYPESMKSSSHLVDENEPHRYQ</sequence>
<gene>
    <name evidence="3" type="primary">ABSGL_06827.1 scaffold 8678</name>
</gene>
<feature type="transmembrane region" description="Helical" evidence="2">
    <location>
        <begin position="129"/>
        <end position="149"/>
    </location>
</feature>
<keyword evidence="2" id="KW-1133">Transmembrane helix</keyword>